<evidence type="ECO:0000313" key="6">
    <source>
        <dbReference type="Proteomes" id="UP000198967"/>
    </source>
</evidence>
<organism evidence="5 6">
    <name type="scientific">Pseudonocardia oroxyli</name>
    <dbReference type="NCBI Taxonomy" id="366584"/>
    <lineage>
        <taxon>Bacteria</taxon>
        <taxon>Bacillati</taxon>
        <taxon>Actinomycetota</taxon>
        <taxon>Actinomycetes</taxon>
        <taxon>Pseudonocardiales</taxon>
        <taxon>Pseudonocardiaceae</taxon>
        <taxon>Pseudonocardia</taxon>
    </lineage>
</organism>
<accession>A0A1G7WF97</accession>
<dbReference type="STRING" id="366584.SAMN05216377_114107"/>
<comment type="similarity">
    <text evidence="3">Belongs to the iron/ascorbate-dependent oxidoreductase family.</text>
</comment>
<sequence>MSLPVLDLSRLDAGPAEAAAFRADLLAATHETGFLYLVGHGIPDDVVAAALAEAERFFALPLEDKQSVEMLRSPQFRGYTRTGGELTRGRVDWREQIDLGAERETVAGGPAYLRLEGPNLWPAAQPGLRRVFTDWERRCTAVAERLMRAWAIALGGPADLFDAAFGDRPSTLIKLVRYPGRAERGQGVGAHSDPGVLTLLMIEPGRGGLQVDTPAGWVDAPALPGAFVVNIGELLEFATDGYLKATVHRVVSPPEGETRLSIPFFFNPALDSTIPHVTLPPALAAHAPGVTRDPDNPISGTFGDNMLKARLRAHPDVAAAHHPDL</sequence>
<gene>
    <name evidence="5" type="ORF">SAMN05216377_114107</name>
</gene>
<evidence type="ECO:0000256" key="1">
    <source>
        <dbReference type="ARBA" id="ARBA00004792"/>
    </source>
</evidence>
<keyword evidence="6" id="KW-1185">Reference proteome</keyword>
<dbReference type="Pfam" id="PF03171">
    <property type="entry name" value="2OG-FeII_Oxy"/>
    <property type="match status" value="1"/>
</dbReference>
<dbReference type="PRINTS" id="PR00682">
    <property type="entry name" value="IPNSYNTHASE"/>
</dbReference>
<dbReference type="Gene3D" id="2.60.120.330">
    <property type="entry name" value="B-lactam Antibiotic, Isopenicillin N Synthase, Chain"/>
    <property type="match status" value="1"/>
</dbReference>
<keyword evidence="3" id="KW-0479">Metal-binding</keyword>
<dbReference type="InterPro" id="IPR050231">
    <property type="entry name" value="Iron_ascorbate_oxido_reductase"/>
</dbReference>
<keyword evidence="2" id="KW-0045">Antibiotic biosynthesis</keyword>
<dbReference type="PROSITE" id="PS51471">
    <property type="entry name" value="FE2OG_OXY"/>
    <property type="match status" value="1"/>
</dbReference>
<name>A0A1G7WF97_PSEOR</name>
<evidence type="ECO:0000313" key="5">
    <source>
        <dbReference type="EMBL" id="SDG70725.1"/>
    </source>
</evidence>
<dbReference type="SUPFAM" id="SSF51197">
    <property type="entry name" value="Clavaminate synthase-like"/>
    <property type="match status" value="1"/>
</dbReference>
<dbReference type="GO" id="GO:0016491">
    <property type="term" value="F:oxidoreductase activity"/>
    <property type="evidence" value="ECO:0007669"/>
    <property type="project" value="UniProtKB-KW"/>
</dbReference>
<dbReference type="InterPro" id="IPR044861">
    <property type="entry name" value="IPNS-like_FE2OG_OXY"/>
</dbReference>
<dbReference type="Proteomes" id="UP000198967">
    <property type="component" value="Unassembled WGS sequence"/>
</dbReference>
<dbReference type="EMBL" id="FNBE01000014">
    <property type="protein sequence ID" value="SDG70725.1"/>
    <property type="molecule type" value="Genomic_DNA"/>
</dbReference>
<comment type="pathway">
    <text evidence="1">Antibiotic biosynthesis.</text>
</comment>
<reference evidence="5 6" key="1">
    <citation type="submission" date="2016-10" db="EMBL/GenBank/DDBJ databases">
        <authorList>
            <person name="de Groot N.N."/>
        </authorList>
    </citation>
    <scope>NUCLEOTIDE SEQUENCE [LARGE SCALE GENOMIC DNA]</scope>
    <source>
        <strain evidence="5 6">CGMCC 4.3143</strain>
    </source>
</reference>
<dbReference type="GO" id="GO:0046872">
    <property type="term" value="F:metal ion binding"/>
    <property type="evidence" value="ECO:0007669"/>
    <property type="project" value="UniProtKB-KW"/>
</dbReference>
<keyword evidence="3" id="KW-0560">Oxidoreductase</keyword>
<dbReference type="RefSeq" id="WP_093087671.1">
    <property type="nucleotide sequence ID" value="NZ_FNBE01000014.1"/>
</dbReference>
<dbReference type="InterPro" id="IPR026992">
    <property type="entry name" value="DIOX_N"/>
</dbReference>
<dbReference type="AlphaFoldDB" id="A0A1G7WF97"/>
<dbReference type="PANTHER" id="PTHR47990">
    <property type="entry name" value="2-OXOGLUTARATE (2OG) AND FE(II)-DEPENDENT OXYGENASE SUPERFAMILY PROTEIN-RELATED"/>
    <property type="match status" value="1"/>
</dbReference>
<dbReference type="InterPro" id="IPR005123">
    <property type="entry name" value="Oxoglu/Fe-dep_dioxygenase_dom"/>
</dbReference>
<feature type="domain" description="Fe2OG dioxygenase" evidence="4">
    <location>
        <begin position="168"/>
        <end position="268"/>
    </location>
</feature>
<evidence type="ECO:0000256" key="3">
    <source>
        <dbReference type="RuleBase" id="RU003682"/>
    </source>
</evidence>
<keyword evidence="3" id="KW-0408">Iron</keyword>
<dbReference type="OrthoDB" id="21825at2"/>
<dbReference type="GO" id="GO:0017000">
    <property type="term" value="P:antibiotic biosynthetic process"/>
    <property type="evidence" value="ECO:0007669"/>
    <property type="project" value="UniProtKB-KW"/>
</dbReference>
<protein>
    <submittedName>
        <fullName evidence="5">Isopenicillin N synthase</fullName>
    </submittedName>
</protein>
<dbReference type="InterPro" id="IPR027443">
    <property type="entry name" value="IPNS-like_sf"/>
</dbReference>
<dbReference type="Pfam" id="PF14226">
    <property type="entry name" value="DIOX_N"/>
    <property type="match status" value="1"/>
</dbReference>
<proteinExistence type="inferred from homology"/>
<evidence type="ECO:0000256" key="2">
    <source>
        <dbReference type="ARBA" id="ARBA00023194"/>
    </source>
</evidence>
<evidence type="ECO:0000259" key="4">
    <source>
        <dbReference type="PROSITE" id="PS51471"/>
    </source>
</evidence>